<keyword evidence="2 5" id="KW-0812">Transmembrane</keyword>
<dbReference type="GO" id="GO:0005628">
    <property type="term" value="C:prospore membrane"/>
    <property type="evidence" value="ECO:0007669"/>
    <property type="project" value="TreeGrafter"/>
</dbReference>
<comment type="subcellular location">
    <subcellularLocation>
        <location evidence="1">Membrane</location>
        <topology evidence="1">Multi-pass membrane protein</topology>
    </subcellularLocation>
</comment>
<proteinExistence type="predicted"/>
<dbReference type="GO" id="GO:0005619">
    <property type="term" value="C:ascospore wall"/>
    <property type="evidence" value="ECO:0007669"/>
    <property type="project" value="TreeGrafter"/>
</dbReference>
<keyword evidence="3 5" id="KW-1133">Transmembrane helix</keyword>
<dbReference type="InterPro" id="IPR052786">
    <property type="entry name" value="Spore_wall_assembly"/>
</dbReference>
<dbReference type="EMBL" id="CP017555">
    <property type="protein sequence ID" value="AOW03139.1"/>
    <property type="molecule type" value="Genomic_DNA"/>
</dbReference>
<dbReference type="GO" id="GO:0005811">
    <property type="term" value="C:lipid droplet"/>
    <property type="evidence" value="ECO:0007669"/>
    <property type="project" value="TreeGrafter"/>
</dbReference>
<dbReference type="PANTHER" id="PTHR34292">
    <property type="entry name" value="OUTER SPORE WALL PROTEIN LDS1"/>
    <property type="match status" value="1"/>
</dbReference>
<evidence type="ECO:0000256" key="3">
    <source>
        <dbReference type="ARBA" id="ARBA00022989"/>
    </source>
</evidence>
<protein>
    <recommendedName>
        <fullName evidence="8">Outer spore wall protein RRT8</fullName>
    </recommendedName>
</protein>
<evidence type="ECO:0008006" key="8">
    <source>
        <dbReference type="Google" id="ProtNLM"/>
    </source>
</evidence>
<organism evidence="6 7">
    <name type="scientific">Yarrowia lipolytica</name>
    <name type="common">Candida lipolytica</name>
    <dbReference type="NCBI Taxonomy" id="4952"/>
    <lineage>
        <taxon>Eukaryota</taxon>
        <taxon>Fungi</taxon>
        <taxon>Dikarya</taxon>
        <taxon>Ascomycota</taxon>
        <taxon>Saccharomycotina</taxon>
        <taxon>Dipodascomycetes</taxon>
        <taxon>Dipodascales</taxon>
        <taxon>Dipodascales incertae sedis</taxon>
        <taxon>Yarrowia</taxon>
    </lineage>
</organism>
<evidence type="ECO:0000256" key="4">
    <source>
        <dbReference type="ARBA" id="ARBA00023136"/>
    </source>
</evidence>
<gene>
    <name evidence="6" type="ORF">YALI1_C27922g</name>
</gene>
<dbReference type="OMA" id="HLEFWIY"/>
<name>A0A1D8NBY4_YARLL</name>
<evidence type="ECO:0000256" key="1">
    <source>
        <dbReference type="ARBA" id="ARBA00004141"/>
    </source>
</evidence>
<dbReference type="GeneID" id="2909932"/>
<dbReference type="AlphaFoldDB" id="A0A1D8NBY4"/>
<dbReference type="Pfam" id="PF07264">
    <property type="entry name" value="EI24"/>
    <property type="match status" value="1"/>
</dbReference>
<reference evidence="6 7" key="1">
    <citation type="journal article" date="2016" name="PLoS ONE">
        <title>Sequence Assembly of Yarrowia lipolytica Strain W29/CLIB89 Shows Transposable Element Diversity.</title>
        <authorList>
            <person name="Magnan C."/>
            <person name="Yu J."/>
            <person name="Chang I."/>
            <person name="Jahn E."/>
            <person name="Kanomata Y."/>
            <person name="Wu J."/>
            <person name="Zeller M."/>
            <person name="Oakes M."/>
            <person name="Baldi P."/>
            <person name="Sandmeyer S."/>
        </authorList>
    </citation>
    <scope>NUCLEOTIDE SEQUENCE [LARGE SCALE GENOMIC DNA]</scope>
    <source>
        <strain evidence="7">CLIB89(W29)</strain>
    </source>
</reference>
<dbReference type="InterPro" id="IPR059112">
    <property type="entry name" value="CysZ/EI24"/>
</dbReference>
<dbReference type="PANTHER" id="PTHR34292:SF2">
    <property type="entry name" value="OUTER SPORE WALL PROTEIN LDS1"/>
    <property type="match status" value="1"/>
</dbReference>
<evidence type="ECO:0000313" key="7">
    <source>
        <dbReference type="Proteomes" id="UP000182444"/>
    </source>
</evidence>
<dbReference type="eggNOG" id="ENOG502QVX4">
    <property type="taxonomic scope" value="Eukaryota"/>
</dbReference>
<dbReference type="RefSeq" id="XP_502033.3">
    <property type="nucleotide sequence ID" value="XM_502033.3"/>
</dbReference>
<sequence>MTEKYIKILIIFKKSKITQHHFSVFIMSFSVALKSTLIHPHCTCLCLSHSKYLTYIFLPHLMIRTNLSKTWFASSRLIRIAASPILIPARMIISGTFMYPFMGIYYFFTHPILWAYLFTIFLPQIVLTMVVFFFMYLFFYPISAAFAFLFNGPTGLFTAWIALLQQSTVIAGILGDMFLLPTPMKMLFDSIMSREGLDDIVVAGKQRRPTPVPPPQTRVKVLLKHLPLTLVFPTWLVRLTVTVLLHFIPIIGPFVAILVNAPRRGRNAHARYFELKMMPKADVEQFTRVRRGQYLGFGMVAGALESIPFLGLLFAFTNCTGGALWAVAIERRMRDTARPSLNNARARAQQMMIG</sequence>
<dbReference type="KEGG" id="yli:2909932"/>
<feature type="transmembrane region" description="Helical" evidence="5">
    <location>
        <begin position="85"/>
        <end position="108"/>
    </location>
</feature>
<evidence type="ECO:0000256" key="5">
    <source>
        <dbReference type="SAM" id="Phobius"/>
    </source>
</evidence>
<dbReference type="VEuPathDB" id="FungiDB:YALI1_C27922g"/>
<feature type="transmembrane region" description="Helical" evidence="5">
    <location>
        <begin position="235"/>
        <end position="259"/>
    </location>
</feature>
<dbReference type="Proteomes" id="UP000182444">
    <property type="component" value="Chromosome 1C"/>
</dbReference>
<dbReference type="VEuPathDB" id="FungiDB:YALI0_C19943g"/>
<accession>A0A1D8NBY4</accession>
<keyword evidence="4 5" id="KW-0472">Membrane</keyword>
<evidence type="ECO:0000256" key="2">
    <source>
        <dbReference type="ARBA" id="ARBA00022692"/>
    </source>
</evidence>
<evidence type="ECO:0000313" key="6">
    <source>
        <dbReference type="EMBL" id="AOW03139.1"/>
    </source>
</evidence>